<protein>
    <recommendedName>
        <fullName evidence="5">Zn(2)-C6 fungal-type domain-containing protein</fullName>
    </recommendedName>
</protein>
<feature type="compositionally biased region" description="Polar residues" evidence="4">
    <location>
        <begin position="760"/>
        <end position="775"/>
    </location>
</feature>
<dbReference type="SMART" id="SM00066">
    <property type="entry name" value="GAL4"/>
    <property type="match status" value="1"/>
</dbReference>
<feature type="region of interest" description="Disordered" evidence="4">
    <location>
        <begin position="756"/>
        <end position="775"/>
    </location>
</feature>
<dbReference type="EMBL" id="CAJPDQ010000005">
    <property type="protein sequence ID" value="CAF9909560.1"/>
    <property type="molecule type" value="Genomic_DNA"/>
</dbReference>
<dbReference type="Pfam" id="PF00172">
    <property type="entry name" value="Zn_clus"/>
    <property type="match status" value="1"/>
</dbReference>
<evidence type="ECO:0000256" key="2">
    <source>
        <dbReference type="ARBA" id="ARBA00022723"/>
    </source>
</evidence>
<dbReference type="PROSITE" id="PS50048">
    <property type="entry name" value="ZN2_CY6_FUNGAL_2"/>
    <property type="match status" value="1"/>
</dbReference>
<evidence type="ECO:0000256" key="1">
    <source>
        <dbReference type="ARBA" id="ARBA00004123"/>
    </source>
</evidence>
<comment type="caution">
    <text evidence="6">The sequence shown here is derived from an EMBL/GenBank/DDBJ whole genome shotgun (WGS) entry which is preliminary data.</text>
</comment>
<reference evidence="6" key="1">
    <citation type="submission" date="2021-03" db="EMBL/GenBank/DDBJ databases">
        <authorList>
            <person name="Tagirdzhanova G."/>
        </authorList>
    </citation>
    <scope>NUCLEOTIDE SEQUENCE</scope>
</reference>
<dbReference type="GO" id="GO:0005634">
    <property type="term" value="C:nucleus"/>
    <property type="evidence" value="ECO:0007669"/>
    <property type="project" value="UniProtKB-SubCell"/>
</dbReference>
<dbReference type="CDD" id="cd12148">
    <property type="entry name" value="fungal_TF_MHR"/>
    <property type="match status" value="1"/>
</dbReference>
<dbReference type="SMART" id="SM00906">
    <property type="entry name" value="Fungal_trans"/>
    <property type="match status" value="1"/>
</dbReference>
<dbReference type="GO" id="GO:0003677">
    <property type="term" value="F:DNA binding"/>
    <property type="evidence" value="ECO:0007669"/>
    <property type="project" value="InterPro"/>
</dbReference>
<dbReference type="OrthoDB" id="424974at2759"/>
<evidence type="ECO:0000259" key="5">
    <source>
        <dbReference type="PROSITE" id="PS50048"/>
    </source>
</evidence>
<accession>A0A8H3IAY6</accession>
<gene>
    <name evidence="6" type="ORF">GOMPHAMPRED_006803</name>
</gene>
<dbReference type="GO" id="GO:0006351">
    <property type="term" value="P:DNA-templated transcription"/>
    <property type="evidence" value="ECO:0007669"/>
    <property type="project" value="InterPro"/>
</dbReference>
<dbReference type="CDD" id="cd00067">
    <property type="entry name" value="GAL4"/>
    <property type="match status" value="1"/>
</dbReference>
<evidence type="ECO:0000256" key="3">
    <source>
        <dbReference type="ARBA" id="ARBA00023242"/>
    </source>
</evidence>
<sequence length="825" mass="92735">MFTYSLAAGLAAKVNNSNLKQETAFGAPGHDNNVASVGTKPSTTASKVKRRNRMITSCLECRRRKLKCDKQQPCANCAKSTRECLFLAPSLDSASQLKLTEIKEKMGSLERVLEQDVARNGAWREARKAHAAGERTMEDEIDFAPIPEDERELQPTPLATLDAVYEDDADDDALDLGVKFGKLRLTDRLGGFFRPKLAQEINTTIMDARNDRRSDAEKFMSPIPAIQALRREDNPFAPGPTYIPPSSNFFFANNASNASLIDFLPAKGAADHLIQQYWLAVHPMCRIVHRPSFQRRYDLFWSQVRMGMEPVGSLQAIVFAALFSGVISMPDDQIKSSFGVPKRDLVENFQQGTETALSRAHLLRTTKVETIQAFVMYMIPLCRDQVSRAHSALVGTAIRLAECMGLHRDGTTFGMNAVETHVRRMIWFQILFLDVRTCEAQGPRPGMRDSDFDTKFPLNVDDNELESLTPPKEDAPHWTDMTLTLIRMECNEMMRTVWFDRPKVEARKLALTTLLGKIENFRRMLYSKYGPLLDTTEPIHQIASLVMSVLCNRMMIMVLHRYHNGVLARIPDRLRQMILTSGTTQIEASMRMETLPTLRTWAWYSGALQQYQTAFLLLTELFTYPNRREADRIWKVLDYVFEIPSELSRDEKARLILVEIRDKMDAYSTVRKLKAPTSMTRSLENGLPRPKKDVINNDPLGLPLTARELALNPDAQPTVGNAQIPIEVDNEQASLQGGLYLPVPRSEPSRSILRAVSPTDAPSSSQGSVNGATINSESQSTLVDEMMADIDWNEWDKLFPQGFVTPSIGATPSFVPGSTPGLFYG</sequence>
<dbReference type="GO" id="GO:0000981">
    <property type="term" value="F:DNA-binding transcription factor activity, RNA polymerase II-specific"/>
    <property type="evidence" value="ECO:0007669"/>
    <property type="project" value="InterPro"/>
</dbReference>
<evidence type="ECO:0000256" key="4">
    <source>
        <dbReference type="SAM" id="MobiDB-lite"/>
    </source>
</evidence>
<dbReference type="PANTHER" id="PTHR31001">
    <property type="entry name" value="UNCHARACTERIZED TRANSCRIPTIONAL REGULATORY PROTEIN"/>
    <property type="match status" value="1"/>
</dbReference>
<organism evidence="6 7">
    <name type="scientific">Gomphillus americanus</name>
    <dbReference type="NCBI Taxonomy" id="1940652"/>
    <lineage>
        <taxon>Eukaryota</taxon>
        <taxon>Fungi</taxon>
        <taxon>Dikarya</taxon>
        <taxon>Ascomycota</taxon>
        <taxon>Pezizomycotina</taxon>
        <taxon>Lecanoromycetes</taxon>
        <taxon>OSLEUM clade</taxon>
        <taxon>Ostropomycetidae</taxon>
        <taxon>Ostropales</taxon>
        <taxon>Graphidaceae</taxon>
        <taxon>Gomphilloideae</taxon>
        <taxon>Gomphillus</taxon>
    </lineage>
</organism>
<dbReference type="PANTHER" id="PTHR31001:SF40">
    <property type="entry name" value="ZN(II)2CYS6 TRANSCRIPTION FACTOR (EUROFUNG)"/>
    <property type="match status" value="1"/>
</dbReference>
<dbReference type="SUPFAM" id="SSF57701">
    <property type="entry name" value="Zn2/Cys6 DNA-binding domain"/>
    <property type="match status" value="1"/>
</dbReference>
<dbReference type="InterPro" id="IPR050613">
    <property type="entry name" value="Sec_Metabolite_Reg"/>
</dbReference>
<evidence type="ECO:0000313" key="7">
    <source>
        <dbReference type="Proteomes" id="UP000664169"/>
    </source>
</evidence>
<dbReference type="InterPro" id="IPR007219">
    <property type="entry name" value="XnlR_reg_dom"/>
</dbReference>
<dbReference type="Gene3D" id="4.10.240.10">
    <property type="entry name" value="Zn(2)-C6 fungal-type DNA-binding domain"/>
    <property type="match status" value="1"/>
</dbReference>
<keyword evidence="3" id="KW-0539">Nucleus</keyword>
<dbReference type="Pfam" id="PF04082">
    <property type="entry name" value="Fungal_trans"/>
    <property type="match status" value="1"/>
</dbReference>
<keyword evidence="7" id="KW-1185">Reference proteome</keyword>
<keyword evidence="2" id="KW-0479">Metal-binding</keyword>
<dbReference type="InterPro" id="IPR036864">
    <property type="entry name" value="Zn2-C6_fun-type_DNA-bd_sf"/>
</dbReference>
<dbReference type="AlphaFoldDB" id="A0A8H3IAY6"/>
<feature type="domain" description="Zn(2)-C6 fungal-type" evidence="5">
    <location>
        <begin position="57"/>
        <end position="86"/>
    </location>
</feature>
<dbReference type="InterPro" id="IPR001138">
    <property type="entry name" value="Zn2Cys6_DnaBD"/>
</dbReference>
<proteinExistence type="predicted"/>
<dbReference type="Proteomes" id="UP000664169">
    <property type="component" value="Unassembled WGS sequence"/>
</dbReference>
<evidence type="ECO:0000313" key="6">
    <source>
        <dbReference type="EMBL" id="CAF9909560.1"/>
    </source>
</evidence>
<name>A0A8H3IAY6_9LECA</name>
<dbReference type="GO" id="GO:0008270">
    <property type="term" value="F:zinc ion binding"/>
    <property type="evidence" value="ECO:0007669"/>
    <property type="project" value="InterPro"/>
</dbReference>
<comment type="subcellular location">
    <subcellularLocation>
        <location evidence="1">Nucleus</location>
    </subcellularLocation>
</comment>
<dbReference type="PROSITE" id="PS00463">
    <property type="entry name" value="ZN2_CY6_FUNGAL_1"/>
    <property type="match status" value="1"/>
</dbReference>